<feature type="region of interest" description="Disordered" evidence="1">
    <location>
        <begin position="1"/>
        <end position="20"/>
    </location>
</feature>
<reference evidence="2" key="1">
    <citation type="journal article" date="2022" name="bioRxiv">
        <title>Sequencing and chromosome-scale assembly of the giantPleurodeles waltlgenome.</title>
        <authorList>
            <person name="Brown T."/>
            <person name="Elewa A."/>
            <person name="Iarovenko S."/>
            <person name="Subramanian E."/>
            <person name="Araus A.J."/>
            <person name="Petzold A."/>
            <person name="Susuki M."/>
            <person name="Suzuki K.-i.T."/>
            <person name="Hayashi T."/>
            <person name="Toyoda A."/>
            <person name="Oliveira C."/>
            <person name="Osipova E."/>
            <person name="Leigh N.D."/>
            <person name="Simon A."/>
            <person name="Yun M.H."/>
        </authorList>
    </citation>
    <scope>NUCLEOTIDE SEQUENCE</scope>
    <source>
        <strain evidence="2">20211129_DDA</strain>
        <tissue evidence="2">Liver</tissue>
    </source>
</reference>
<keyword evidence="3" id="KW-1185">Reference proteome</keyword>
<evidence type="ECO:0000313" key="3">
    <source>
        <dbReference type="Proteomes" id="UP001066276"/>
    </source>
</evidence>
<dbReference type="EMBL" id="JANPWB010000006">
    <property type="protein sequence ID" value="KAJ1182827.1"/>
    <property type="molecule type" value="Genomic_DNA"/>
</dbReference>
<organism evidence="2 3">
    <name type="scientific">Pleurodeles waltl</name>
    <name type="common">Iberian ribbed newt</name>
    <dbReference type="NCBI Taxonomy" id="8319"/>
    <lineage>
        <taxon>Eukaryota</taxon>
        <taxon>Metazoa</taxon>
        <taxon>Chordata</taxon>
        <taxon>Craniata</taxon>
        <taxon>Vertebrata</taxon>
        <taxon>Euteleostomi</taxon>
        <taxon>Amphibia</taxon>
        <taxon>Batrachia</taxon>
        <taxon>Caudata</taxon>
        <taxon>Salamandroidea</taxon>
        <taxon>Salamandridae</taxon>
        <taxon>Pleurodelinae</taxon>
        <taxon>Pleurodeles</taxon>
    </lineage>
</organism>
<evidence type="ECO:0000256" key="1">
    <source>
        <dbReference type="SAM" id="MobiDB-lite"/>
    </source>
</evidence>
<proteinExistence type="predicted"/>
<protein>
    <submittedName>
        <fullName evidence="2">Uncharacterized protein</fullName>
    </submittedName>
</protein>
<gene>
    <name evidence="2" type="ORF">NDU88_008004</name>
</gene>
<dbReference type="AlphaFoldDB" id="A0AAV7U1H3"/>
<accession>A0AAV7U1H3</accession>
<feature type="region of interest" description="Disordered" evidence="1">
    <location>
        <begin position="94"/>
        <end position="123"/>
    </location>
</feature>
<sequence length="246" mass="27490">MGCGSQGCGSRKTPAGREGDCKNYREKEMLLQAMAYRNAVHRWIKEDIGRQREGLQEMQGEGMLPRAAVHKKAESMRAKVHPCSLKEELQELQREGNAALTRSSQEGCASVHQGRHLQAERRTARAAERKKCCSKLRLTGRLCDSGSRKPSTGRDMDCTMSREKETLLKLLITGRLATDGSRETPAGRDMDCKSCREKEMLLRAAAQGRPLQAERGTARAADTRTYCQGLRLKGDPCRKREGLQEL</sequence>
<comment type="caution">
    <text evidence="2">The sequence shown here is derived from an EMBL/GenBank/DDBJ whole genome shotgun (WGS) entry which is preliminary data.</text>
</comment>
<dbReference type="Proteomes" id="UP001066276">
    <property type="component" value="Chromosome 3_2"/>
</dbReference>
<name>A0AAV7U1H3_PLEWA</name>
<evidence type="ECO:0000313" key="2">
    <source>
        <dbReference type="EMBL" id="KAJ1182827.1"/>
    </source>
</evidence>